<dbReference type="Proteomes" id="UP000292958">
    <property type="component" value="Unassembled WGS sequence"/>
</dbReference>
<organism evidence="1 2">
    <name type="scientific">Edaphobacter modestus</name>
    <dbReference type="NCBI Taxonomy" id="388466"/>
    <lineage>
        <taxon>Bacteria</taxon>
        <taxon>Pseudomonadati</taxon>
        <taxon>Acidobacteriota</taxon>
        <taxon>Terriglobia</taxon>
        <taxon>Terriglobales</taxon>
        <taxon>Acidobacteriaceae</taxon>
        <taxon>Edaphobacter</taxon>
    </lineage>
</organism>
<dbReference type="GO" id="GO:0003697">
    <property type="term" value="F:single-stranded DNA binding"/>
    <property type="evidence" value="ECO:0007669"/>
    <property type="project" value="InterPro"/>
</dbReference>
<gene>
    <name evidence="1" type="ORF">BDD14_1173</name>
</gene>
<dbReference type="EMBL" id="SHKW01000001">
    <property type="protein sequence ID" value="RZU39780.1"/>
    <property type="molecule type" value="Genomic_DNA"/>
</dbReference>
<dbReference type="SUPFAM" id="SSF143081">
    <property type="entry name" value="BB1717-like"/>
    <property type="match status" value="1"/>
</dbReference>
<reference evidence="1 2" key="1">
    <citation type="submission" date="2019-02" db="EMBL/GenBank/DDBJ databases">
        <title>Genomic Encyclopedia of Archaeal and Bacterial Type Strains, Phase II (KMG-II): from individual species to whole genera.</title>
        <authorList>
            <person name="Goeker M."/>
        </authorList>
    </citation>
    <scope>NUCLEOTIDE SEQUENCE [LARGE SCALE GENOMIC DNA]</scope>
    <source>
        <strain evidence="1 2">DSM 18101</strain>
    </source>
</reference>
<evidence type="ECO:0000313" key="2">
    <source>
        <dbReference type="Proteomes" id="UP000292958"/>
    </source>
</evidence>
<dbReference type="RefSeq" id="WP_423201746.1">
    <property type="nucleotide sequence ID" value="NZ_SHKW01000001.1"/>
</dbReference>
<dbReference type="InterPro" id="IPR036590">
    <property type="entry name" value="SRAP-like"/>
</dbReference>
<keyword evidence="2" id="KW-1185">Reference proteome</keyword>
<proteinExistence type="predicted"/>
<dbReference type="GO" id="GO:0106300">
    <property type="term" value="P:protein-DNA covalent cross-linking repair"/>
    <property type="evidence" value="ECO:0007669"/>
    <property type="project" value="InterPro"/>
</dbReference>
<sequence>MCGRYGRRSDKQKIAEHFRAKPEPAELPVPDADYNIAPTTFQPIITSSGNRINTENGVIGDSKNTAQIAPRHYEQLSLRHA</sequence>
<protein>
    <recommendedName>
        <fullName evidence="3">SOS response associated peptidase (SRAP)</fullName>
    </recommendedName>
</protein>
<dbReference type="Pfam" id="PF02586">
    <property type="entry name" value="SRAP"/>
    <property type="match status" value="1"/>
</dbReference>
<comment type="caution">
    <text evidence="1">The sequence shown here is derived from an EMBL/GenBank/DDBJ whole genome shotgun (WGS) entry which is preliminary data.</text>
</comment>
<accession>A0A4Q7YQN7</accession>
<dbReference type="InterPro" id="IPR003738">
    <property type="entry name" value="SRAP"/>
</dbReference>
<evidence type="ECO:0008006" key="3">
    <source>
        <dbReference type="Google" id="ProtNLM"/>
    </source>
</evidence>
<evidence type="ECO:0000313" key="1">
    <source>
        <dbReference type="EMBL" id="RZU39780.1"/>
    </source>
</evidence>
<name>A0A4Q7YQN7_9BACT</name>
<dbReference type="AlphaFoldDB" id="A0A4Q7YQN7"/>